<name>A0A0F9FDL5_9ZZZZ</name>
<dbReference type="AlphaFoldDB" id="A0A0F9FDL5"/>
<evidence type="ECO:0000313" key="1">
    <source>
        <dbReference type="EMBL" id="KKL55360.1"/>
    </source>
</evidence>
<proteinExistence type="predicted"/>
<accession>A0A0F9FDL5</accession>
<sequence>MSNQCDQCEAMMINGVYCHEIGCPNIRKNELDNLDQALAEFEQTIPKG</sequence>
<gene>
    <name evidence="1" type="ORF">LCGC14_2256210</name>
</gene>
<organism evidence="1">
    <name type="scientific">marine sediment metagenome</name>
    <dbReference type="NCBI Taxonomy" id="412755"/>
    <lineage>
        <taxon>unclassified sequences</taxon>
        <taxon>metagenomes</taxon>
        <taxon>ecological metagenomes</taxon>
    </lineage>
</organism>
<comment type="caution">
    <text evidence="1">The sequence shown here is derived from an EMBL/GenBank/DDBJ whole genome shotgun (WGS) entry which is preliminary data.</text>
</comment>
<reference evidence="1" key="1">
    <citation type="journal article" date="2015" name="Nature">
        <title>Complex archaea that bridge the gap between prokaryotes and eukaryotes.</title>
        <authorList>
            <person name="Spang A."/>
            <person name="Saw J.H."/>
            <person name="Jorgensen S.L."/>
            <person name="Zaremba-Niedzwiedzka K."/>
            <person name="Martijn J."/>
            <person name="Lind A.E."/>
            <person name="van Eijk R."/>
            <person name="Schleper C."/>
            <person name="Guy L."/>
            <person name="Ettema T.J."/>
        </authorList>
    </citation>
    <scope>NUCLEOTIDE SEQUENCE</scope>
</reference>
<protein>
    <submittedName>
        <fullName evidence="1">Uncharacterized protein</fullName>
    </submittedName>
</protein>
<dbReference type="EMBL" id="LAZR01030867">
    <property type="protein sequence ID" value="KKL55360.1"/>
    <property type="molecule type" value="Genomic_DNA"/>
</dbReference>